<dbReference type="EMBL" id="JAANYN010000007">
    <property type="protein sequence ID" value="NHE58564.1"/>
    <property type="molecule type" value="Genomic_DNA"/>
</dbReference>
<keyword evidence="1" id="KW-0732">Signal</keyword>
<protein>
    <submittedName>
        <fullName evidence="2">Uncharacterized protein</fullName>
    </submittedName>
</protein>
<evidence type="ECO:0000256" key="1">
    <source>
        <dbReference type="SAM" id="SignalP"/>
    </source>
</evidence>
<organism evidence="2 3">
    <name type="scientific">Cyclobacterium plantarum</name>
    <dbReference type="NCBI Taxonomy" id="2716263"/>
    <lineage>
        <taxon>Bacteria</taxon>
        <taxon>Pseudomonadati</taxon>
        <taxon>Bacteroidota</taxon>
        <taxon>Cytophagia</taxon>
        <taxon>Cytophagales</taxon>
        <taxon>Cyclobacteriaceae</taxon>
        <taxon>Cyclobacterium</taxon>
    </lineage>
</organism>
<accession>A0ABX0HDZ9</accession>
<name>A0ABX0HDZ9_9BACT</name>
<dbReference type="Proteomes" id="UP000649799">
    <property type="component" value="Unassembled WGS sequence"/>
</dbReference>
<reference evidence="2 3" key="1">
    <citation type="submission" date="2020-03" db="EMBL/GenBank/DDBJ databases">
        <title>Cyclobacterium plantarum sp. nov., a marine bacterium isolated from a coastal-marine wetland.</title>
        <authorList>
            <person name="Sanchez-Porro C."/>
            <person name="Ventosa A."/>
            <person name="Amoozegar M."/>
        </authorList>
    </citation>
    <scope>NUCLEOTIDE SEQUENCE [LARGE SCALE GENOMIC DNA]</scope>
    <source>
        <strain evidence="2 3">GBPx2</strain>
    </source>
</reference>
<sequence>MYFAIMKRKLKGFSTKTTLIVSSLLLLGSVTQAHPTGNMITMGEHVLWSYIHPINDVNHYACVMIWEKGAEPKVFIQSEHPASDFMLFGKEEEIYIIERKFLQASDEFQVRILKSTIDTEPTVIWDWLRDDFRIGEGGFFMLSDNELVFGKYPEIVILGKGEKPARYFDFNDSIRRIRAVENNHILLLGDKACYLVKQDGSILTEWNELIDPNVMDAPLNRNQLFDVDYYNGNLLLAYWGKRSFDLIQPNGKRQTILQQSEPLVPHWVAIWKKDLLLFSSRFIFDGSSPKPHLTLWTGQNDQHLIWNR</sequence>
<gene>
    <name evidence="2" type="ORF">G9Q97_17280</name>
</gene>
<feature type="signal peptide" evidence="1">
    <location>
        <begin position="1"/>
        <end position="33"/>
    </location>
</feature>
<keyword evidence="3" id="KW-1185">Reference proteome</keyword>
<comment type="caution">
    <text evidence="2">The sequence shown here is derived from an EMBL/GenBank/DDBJ whole genome shotgun (WGS) entry which is preliminary data.</text>
</comment>
<evidence type="ECO:0000313" key="3">
    <source>
        <dbReference type="Proteomes" id="UP000649799"/>
    </source>
</evidence>
<evidence type="ECO:0000313" key="2">
    <source>
        <dbReference type="EMBL" id="NHE58564.1"/>
    </source>
</evidence>
<proteinExistence type="predicted"/>
<dbReference type="RefSeq" id="WP_166149058.1">
    <property type="nucleotide sequence ID" value="NZ_JAANYN010000007.1"/>
</dbReference>
<feature type="chain" id="PRO_5045263681" evidence="1">
    <location>
        <begin position="34"/>
        <end position="308"/>
    </location>
</feature>